<dbReference type="SMART" id="SM00589">
    <property type="entry name" value="PRY"/>
    <property type="match status" value="1"/>
</dbReference>
<dbReference type="SUPFAM" id="SSF49899">
    <property type="entry name" value="Concanavalin A-like lectins/glucanases"/>
    <property type="match status" value="1"/>
</dbReference>
<reference evidence="2" key="2">
    <citation type="journal article" date="2015" name="Fish Shellfish Immunol.">
        <title>Early steps in the European eel (Anguilla anguilla)-Vibrio vulnificus interaction in the gills: Role of the RtxA13 toxin.</title>
        <authorList>
            <person name="Callol A."/>
            <person name="Pajuelo D."/>
            <person name="Ebbesson L."/>
            <person name="Teles M."/>
            <person name="MacKenzie S."/>
            <person name="Amaro C."/>
        </authorList>
    </citation>
    <scope>NUCLEOTIDE SEQUENCE</scope>
</reference>
<feature type="domain" description="SPRY-associated" evidence="1">
    <location>
        <begin position="28"/>
        <end position="80"/>
    </location>
</feature>
<dbReference type="Gene3D" id="2.60.120.920">
    <property type="match status" value="1"/>
</dbReference>
<evidence type="ECO:0000259" key="1">
    <source>
        <dbReference type="SMART" id="SM00589"/>
    </source>
</evidence>
<proteinExistence type="predicted"/>
<name>A0A0E9TVQ5_ANGAN</name>
<dbReference type="Pfam" id="PF13765">
    <property type="entry name" value="PRY"/>
    <property type="match status" value="1"/>
</dbReference>
<evidence type="ECO:0000313" key="2">
    <source>
        <dbReference type="EMBL" id="JAH57000.1"/>
    </source>
</evidence>
<sequence length="87" mass="9787">MELIKVPGKVKEANILEPMTREDFLQYACQLTLDPNTAHQCLCLSEGNRELTCVEEIQSYPGRPERFEYQAQVLCREGLSGTLLLGG</sequence>
<organism evidence="2">
    <name type="scientific">Anguilla anguilla</name>
    <name type="common">European freshwater eel</name>
    <name type="synonym">Muraena anguilla</name>
    <dbReference type="NCBI Taxonomy" id="7936"/>
    <lineage>
        <taxon>Eukaryota</taxon>
        <taxon>Metazoa</taxon>
        <taxon>Chordata</taxon>
        <taxon>Craniata</taxon>
        <taxon>Vertebrata</taxon>
        <taxon>Euteleostomi</taxon>
        <taxon>Actinopterygii</taxon>
        <taxon>Neopterygii</taxon>
        <taxon>Teleostei</taxon>
        <taxon>Anguilliformes</taxon>
        <taxon>Anguillidae</taxon>
        <taxon>Anguilla</taxon>
    </lineage>
</organism>
<dbReference type="AlphaFoldDB" id="A0A0E9TVQ5"/>
<dbReference type="InterPro" id="IPR013320">
    <property type="entry name" value="ConA-like_dom_sf"/>
</dbReference>
<dbReference type="InterPro" id="IPR043136">
    <property type="entry name" value="B30.2/SPRY_sf"/>
</dbReference>
<dbReference type="InterPro" id="IPR006574">
    <property type="entry name" value="PRY"/>
</dbReference>
<accession>A0A0E9TVQ5</accession>
<dbReference type="EMBL" id="GBXM01051577">
    <property type="protein sequence ID" value="JAH57000.1"/>
    <property type="molecule type" value="Transcribed_RNA"/>
</dbReference>
<reference evidence="2" key="1">
    <citation type="submission" date="2014-11" db="EMBL/GenBank/DDBJ databases">
        <authorList>
            <person name="Amaro Gonzalez C."/>
        </authorList>
    </citation>
    <scope>NUCLEOTIDE SEQUENCE</scope>
</reference>
<protein>
    <recommendedName>
        <fullName evidence="1">SPRY-associated domain-containing protein</fullName>
    </recommendedName>
</protein>